<sequence>ANEVFFLYISTGVDGQTLTESEPVVKRPGESHILTCTAFGLSFSSYNMHWFRQAPGKGLEWIAWVDDGSGSLTAYSVSSRKYAGLCWYLQMNRLKTEDAAVYYCAFLTVTVTGAGGAAVQNPTIPQCNIPITQRPSVFMLPPLEHTKKEMVTLTCYVKDFFPREVLVSWLVDDEKAGSNYEFHTTNPVESHGSYSAYGQLSLSLKEWKNNGMVFSCVVYHESVANTTNAIVRSIGHRTFEKTNMVNLNMNIPETCKAQSM</sequence>
<keyword evidence="2" id="KW-1064">Adaptive immunity</keyword>
<evidence type="ECO:0000259" key="5">
    <source>
        <dbReference type="PROSITE" id="PS50835"/>
    </source>
</evidence>
<dbReference type="CDD" id="cd05768">
    <property type="entry name" value="IgC1_CH3_IgAGD_CH4_IgAEM"/>
    <property type="match status" value="1"/>
</dbReference>
<dbReference type="SMART" id="SM00406">
    <property type="entry name" value="IGv"/>
    <property type="match status" value="1"/>
</dbReference>
<evidence type="ECO:0000313" key="7">
    <source>
        <dbReference type="Proteomes" id="UP000694565"/>
    </source>
</evidence>
<dbReference type="SUPFAM" id="SSF48726">
    <property type="entry name" value="Immunoglobulin"/>
    <property type="match status" value="2"/>
</dbReference>
<evidence type="ECO:0000256" key="4">
    <source>
        <dbReference type="ARBA" id="ARBA00043265"/>
    </source>
</evidence>
<evidence type="ECO:0000256" key="1">
    <source>
        <dbReference type="ARBA" id="ARBA00022859"/>
    </source>
</evidence>
<reference evidence="6" key="2">
    <citation type="submission" date="2025-09" db="UniProtKB">
        <authorList>
            <consortium name="Ensembl"/>
        </authorList>
    </citation>
    <scope>IDENTIFICATION</scope>
</reference>
<dbReference type="InterPro" id="IPR013783">
    <property type="entry name" value="Ig-like_fold"/>
</dbReference>
<reference evidence="6" key="1">
    <citation type="submission" date="2025-08" db="UniProtKB">
        <authorList>
            <consortium name="Ensembl"/>
        </authorList>
    </citation>
    <scope>IDENTIFICATION</scope>
</reference>
<dbReference type="InterPro" id="IPR003006">
    <property type="entry name" value="Ig/MHC_CS"/>
</dbReference>
<dbReference type="PROSITE" id="PS50835">
    <property type="entry name" value="IG_LIKE"/>
    <property type="match status" value="2"/>
</dbReference>
<dbReference type="SMART" id="SM00407">
    <property type="entry name" value="IGc1"/>
    <property type="match status" value="1"/>
</dbReference>
<dbReference type="FunFam" id="2.60.40.10:FF:000463">
    <property type="entry name" value="Immunoglobulin heavy constant gamma 1"/>
    <property type="match status" value="1"/>
</dbReference>
<evidence type="ECO:0000256" key="3">
    <source>
        <dbReference type="ARBA" id="ARBA00023319"/>
    </source>
</evidence>
<dbReference type="Ensembl" id="ENSCLMT00005020567.1">
    <property type="protein sequence ID" value="ENSCLMP00005019547.1"/>
    <property type="gene ID" value="ENSCLMG00005009805.1"/>
</dbReference>
<evidence type="ECO:0000313" key="6">
    <source>
        <dbReference type="Ensembl" id="ENSCLMP00005019547.1"/>
    </source>
</evidence>
<dbReference type="Proteomes" id="UP000694565">
    <property type="component" value="Unplaced"/>
</dbReference>
<proteinExistence type="predicted"/>
<dbReference type="GO" id="GO:0019814">
    <property type="term" value="C:immunoglobulin complex"/>
    <property type="evidence" value="ECO:0007669"/>
    <property type="project" value="UniProtKB-KW"/>
</dbReference>
<dbReference type="InterPro" id="IPR050199">
    <property type="entry name" value="IgHV"/>
</dbReference>
<feature type="domain" description="Ig-like" evidence="5">
    <location>
        <begin position="135"/>
        <end position="232"/>
    </location>
</feature>
<dbReference type="AlphaFoldDB" id="A0A8C2XP29"/>
<protein>
    <recommendedName>
        <fullName evidence="5">Ig-like domain-containing protein</fullName>
    </recommendedName>
</protein>
<dbReference type="InterPro" id="IPR003597">
    <property type="entry name" value="Ig_C1-set"/>
</dbReference>
<accession>A0A8C2XP29</accession>
<dbReference type="GeneTree" id="ENSGT00940000163371"/>
<dbReference type="SMART" id="SM00409">
    <property type="entry name" value="IG"/>
    <property type="match status" value="1"/>
</dbReference>
<dbReference type="Pfam" id="PF07654">
    <property type="entry name" value="C1-set"/>
    <property type="match status" value="1"/>
</dbReference>
<feature type="domain" description="Ig-like" evidence="5">
    <location>
        <begin position="29"/>
        <end position="104"/>
    </location>
</feature>
<dbReference type="PROSITE" id="PS00290">
    <property type="entry name" value="IG_MHC"/>
    <property type="match status" value="1"/>
</dbReference>
<keyword evidence="3" id="KW-0393">Immunoglobulin domain</keyword>
<dbReference type="InterPro" id="IPR003599">
    <property type="entry name" value="Ig_sub"/>
</dbReference>
<keyword evidence="1" id="KW-0391">Immunity</keyword>
<dbReference type="PANTHER" id="PTHR23266">
    <property type="entry name" value="IMMUNOGLOBULIN HEAVY CHAIN"/>
    <property type="match status" value="1"/>
</dbReference>
<dbReference type="InterPro" id="IPR036179">
    <property type="entry name" value="Ig-like_dom_sf"/>
</dbReference>
<keyword evidence="4" id="KW-1280">Immunoglobulin</keyword>
<dbReference type="GO" id="GO:0002250">
    <property type="term" value="P:adaptive immune response"/>
    <property type="evidence" value="ECO:0007669"/>
    <property type="project" value="UniProtKB-KW"/>
</dbReference>
<dbReference type="InterPro" id="IPR013106">
    <property type="entry name" value="Ig_V-set"/>
</dbReference>
<evidence type="ECO:0000256" key="2">
    <source>
        <dbReference type="ARBA" id="ARBA00023130"/>
    </source>
</evidence>
<keyword evidence="7" id="KW-1185">Reference proteome</keyword>
<name>A0A8C2XP29_CYCLU</name>
<dbReference type="InterPro" id="IPR007110">
    <property type="entry name" value="Ig-like_dom"/>
</dbReference>
<organism evidence="6 7">
    <name type="scientific">Cyclopterus lumpus</name>
    <name type="common">Lumpsucker</name>
    <dbReference type="NCBI Taxonomy" id="8103"/>
    <lineage>
        <taxon>Eukaryota</taxon>
        <taxon>Metazoa</taxon>
        <taxon>Chordata</taxon>
        <taxon>Craniata</taxon>
        <taxon>Vertebrata</taxon>
        <taxon>Euteleostomi</taxon>
        <taxon>Actinopterygii</taxon>
        <taxon>Neopterygii</taxon>
        <taxon>Teleostei</taxon>
        <taxon>Neoteleostei</taxon>
        <taxon>Acanthomorphata</taxon>
        <taxon>Eupercaria</taxon>
        <taxon>Perciformes</taxon>
        <taxon>Cottioidei</taxon>
        <taxon>Cottales</taxon>
        <taxon>Cyclopteridae</taxon>
        <taxon>Cyclopterus</taxon>
    </lineage>
</organism>
<dbReference type="Gene3D" id="2.60.40.10">
    <property type="entry name" value="Immunoglobulins"/>
    <property type="match status" value="2"/>
</dbReference>
<dbReference type="GO" id="GO:0005576">
    <property type="term" value="C:extracellular region"/>
    <property type="evidence" value="ECO:0007669"/>
    <property type="project" value="UniProtKB-ARBA"/>
</dbReference>